<protein>
    <submittedName>
        <fullName evidence="2">Uncharacterized protein</fullName>
    </submittedName>
</protein>
<name>A0AC34GGI8_9BILA</name>
<organism evidence="1 2">
    <name type="scientific">Panagrolaimus sp. ES5</name>
    <dbReference type="NCBI Taxonomy" id="591445"/>
    <lineage>
        <taxon>Eukaryota</taxon>
        <taxon>Metazoa</taxon>
        <taxon>Ecdysozoa</taxon>
        <taxon>Nematoda</taxon>
        <taxon>Chromadorea</taxon>
        <taxon>Rhabditida</taxon>
        <taxon>Tylenchina</taxon>
        <taxon>Panagrolaimomorpha</taxon>
        <taxon>Panagrolaimoidea</taxon>
        <taxon>Panagrolaimidae</taxon>
        <taxon>Panagrolaimus</taxon>
    </lineage>
</organism>
<sequence length="211" mass="23749">MLIAANLTVFNGELVLVLLIGDTSFGVAELKYTKNGYELIRHQNISDIQDIEKLREKILGTNEFYRILLCCDEADSQILKTLKDVFKAEAKKCIVLTEMYDKKYDGGSVIAEAKWILDNKETKFHVLPTCARICAIGYECGDAKHPVLAELHRAALPYEDSVIVPKSCFNYFVSFFVRCFNCEITVSAATSLNHVGGFELRSYSCHSKITD</sequence>
<reference evidence="2" key="1">
    <citation type="submission" date="2022-11" db="UniProtKB">
        <authorList>
            <consortium name="WormBaseParasite"/>
        </authorList>
    </citation>
    <scope>IDENTIFICATION</scope>
</reference>
<evidence type="ECO:0000313" key="2">
    <source>
        <dbReference type="WBParaSite" id="ES5_v2.g28639.t1"/>
    </source>
</evidence>
<evidence type="ECO:0000313" key="1">
    <source>
        <dbReference type="Proteomes" id="UP000887579"/>
    </source>
</evidence>
<accession>A0AC34GGI8</accession>
<dbReference type="Proteomes" id="UP000887579">
    <property type="component" value="Unplaced"/>
</dbReference>
<dbReference type="WBParaSite" id="ES5_v2.g28639.t1">
    <property type="protein sequence ID" value="ES5_v2.g28639.t1"/>
    <property type="gene ID" value="ES5_v2.g28639"/>
</dbReference>
<proteinExistence type="predicted"/>